<gene>
    <name evidence="12" type="primary">LOC100377181</name>
</gene>
<organism evidence="11 12">
    <name type="scientific">Saccoglossus kowalevskii</name>
    <name type="common">Acorn worm</name>
    <dbReference type="NCBI Taxonomy" id="10224"/>
    <lineage>
        <taxon>Eukaryota</taxon>
        <taxon>Metazoa</taxon>
        <taxon>Hemichordata</taxon>
        <taxon>Enteropneusta</taxon>
        <taxon>Harrimaniidae</taxon>
        <taxon>Saccoglossus</taxon>
    </lineage>
</organism>
<dbReference type="InterPro" id="IPR014782">
    <property type="entry name" value="Peptidase_M1_dom"/>
</dbReference>
<dbReference type="InterPro" id="IPR042097">
    <property type="entry name" value="Aminopeptidase_N-like_N_sf"/>
</dbReference>
<evidence type="ECO:0000256" key="3">
    <source>
        <dbReference type="ARBA" id="ARBA00022723"/>
    </source>
</evidence>
<dbReference type="InterPro" id="IPR024571">
    <property type="entry name" value="ERAP1-like_C_dom"/>
</dbReference>
<keyword evidence="2 7" id="KW-0645">Protease</keyword>
<dbReference type="Gene3D" id="2.60.40.1910">
    <property type="match status" value="1"/>
</dbReference>
<dbReference type="Proteomes" id="UP000694865">
    <property type="component" value="Unplaced"/>
</dbReference>
<sequence>MGYDEDASQRGRGIFLTTSTILIACFATTTLIAGVGILSYYLPTPCTAIAEHILNGSTYSPSTLSPPPSSSNPWEDYRLPTDIEPVHYTLELKIDSEKFSFNGSIDIRVTCINRTSRIILHSKMLDIYKNLVRVTREVDSMTIQLLKEPELYPDMQYIVITLASYLEGGQLYIVHIEYGGVLYDDLVGIYRSSYRDDKGQKRVLAASFFSPANARKAYPCFDEPALKATLAITMVHKDEYTALSNMPQESVTSRYDGWVATKFQTTLKMSTYITGFFLSDFESVTAVSRNGVEVRTWARADAIHEVYYGMNISLPILEYYEHYFDIDFPLPKIDMAVTPDYGAGGMENWGLINYREASYLSDSSSTVFKKRRTAELVAHELAHQWFGNLATHWWWEDVWLKEGFASFMAYYGMDLVEPDWNMLDQFLILDVHVAFGLDALTSSHPISVPVNHVDEINSIFDSISYSKGASIIRMLRYFLGETTFRNGLKIFPNQKTNTIVHTFVGSRLDYCNSLLYGIMNVSYWEGHRRYKWIIPLTFTDGLDPKYGENERNRIWLSNGPVFMNDSSKLSGGNNNWLLANIDQTGYFRVNYDATNWRLLKEQLLENHLVIPTASRAAILNDVFNLARGQHINTLLALEISRYLVVERDYVPWSTANDVLAYIHNMLRTTSAYGVYIQYILELVTPLYSSLGWSDEDSTDLDSLTRSLAITLACGHGHEECIQESHTMFVHWMQNSDNNMIPENMKSDVYCTAIAHGTSDYWEFAWNQYLTTQSSAERSLLMEAMACSNQPWILSRYLNYCLDSQLIRRQDATYVVGYIAGSAVGEVLAWDFVRSHWDHLFDTYGTNMFSFPRLIDSVTASFSSRLRLKELQKFISDHPNLGTAAKSFEQAVERTRVNILWHENTIVDLQKWLEDEVRVV</sequence>
<feature type="domain" description="ERAP1-like C-terminal" evidence="9">
    <location>
        <begin position="576"/>
        <end position="895"/>
    </location>
</feature>
<keyword evidence="7" id="KW-0812">Transmembrane</keyword>
<dbReference type="PANTHER" id="PTHR11533">
    <property type="entry name" value="PROTEASE M1 ZINC METALLOPROTEASE"/>
    <property type="match status" value="1"/>
</dbReference>
<accession>A0ABM0MDB0</accession>
<evidence type="ECO:0000256" key="6">
    <source>
        <dbReference type="ARBA" id="ARBA00023049"/>
    </source>
</evidence>
<dbReference type="PANTHER" id="PTHR11533:SF294">
    <property type="entry name" value="THYROTROPIN-RELEASING HORMONE-DEGRADING ECTOENZYME"/>
    <property type="match status" value="1"/>
</dbReference>
<dbReference type="GeneID" id="100377181"/>
<dbReference type="Pfam" id="PF01433">
    <property type="entry name" value="Peptidase_M1"/>
    <property type="match status" value="1"/>
</dbReference>
<dbReference type="RefSeq" id="XP_006818001.1">
    <property type="nucleotide sequence ID" value="XM_006817938.1"/>
</dbReference>
<protein>
    <recommendedName>
        <fullName evidence="7">Aminopeptidase</fullName>
        <ecNumber evidence="7">3.4.11.-</ecNumber>
    </recommendedName>
</protein>
<keyword evidence="11" id="KW-1185">Reference proteome</keyword>
<evidence type="ECO:0000259" key="9">
    <source>
        <dbReference type="Pfam" id="PF11838"/>
    </source>
</evidence>
<keyword evidence="6 7" id="KW-0482">Metalloprotease</keyword>
<dbReference type="Pfam" id="PF11838">
    <property type="entry name" value="ERAP1_C"/>
    <property type="match status" value="1"/>
</dbReference>
<feature type="transmembrane region" description="Helical" evidence="7">
    <location>
        <begin position="21"/>
        <end position="42"/>
    </location>
</feature>
<keyword evidence="7" id="KW-0031">Aminopeptidase</keyword>
<dbReference type="EC" id="3.4.11.-" evidence="7"/>
<keyword evidence="3 7" id="KW-0479">Metal-binding</keyword>
<feature type="domain" description="Aminopeptidase N-like N-terminal" evidence="10">
    <location>
        <begin position="85"/>
        <end position="273"/>
    </location>
</feature>
<dbReference type="InterPro" id="IPR050344">
    <property type="entry name" value="Peptidase_M1_aminopeptidases"/>
</dbReference>
<dbReference type="SUPFAM" id="SSF63737">
    <property type="entry name" value="Leukotriene A4 hydrolase N-terminal domain"/>
    <property type="match status" value="1"/>
</dbReference>
<comment type="cofactor">
    <cofactor evidence="7">
        <name>Zn(2+)</name>
        <dbReference type="ChEBI" id="CHEBI:29105"/>
    </cofactor>
    <text evidence="7">Binds 1 zinc ion per subunit.</text>
</comment>
<evidence type="ECO:0000259" key="10">
    <source>
        <dbReference type="Pfam" id="PF17900"/>
    </source>
</evidence>
<dbReference type="Pfam" id="PF17900">
    <property type="entry name" value="Peptidase_M1_N"/>
    <property type="match status" value="1"/>
</dbReference>
<feature type="domain" description="Peptidase M1 membrane alanine aminopeptidase" evidence="8">
    <location>
        <begin position="308"/>
        <end position="494"/>
    </location>
</feature>
<dbReference type="InterPro" id="IPR001930">
    <property type="entry name" value="Peptidase_M1"/>
</dbReference>
<keyword evidence="4 7" id="KW-0378">Hydrolase</keyword>
<evidence type="ECO:0000256" key="2">
    <source>
        <dbReference type="ARBA" id="ARBA00022670"/>
    </source>
</evidence>
<evidence type="ECO:0000313" key="11">
    <source>
        <dbReference type="Proteomes" id="UP000694865"/>
    </source>
</evidence>
<dbReference type="Gene3D" id="1.25.50.20">
    <property type="match status" value="1"/>
</dbReference>
<evidence type="ECO:0000313" key="12">
    <source>
        <dbReference type="RefSeq" id="XP_006818001.1"/>
    </source>
</evidence>
<keyword evidence="7" id="KW-0472">Membrane</keyword>
<reference evidence="12" key="1">
    <citation type="submission" date="2025-08" db="UniProtKB">
        <authorList>
            <consortium name="RefSeq"/>
        </authorList>
    </citation>
    <scope>IDENTIFICATION</scope>
    <source>
        <tissue evidence="12">Testes</tissue>
    </source>
</reference>
<dbReference type="Gene3D" id="2.60.40.1730">
    <property type="entry name" value="tricorn interacting facor f3 domain"/>
    <property type="match status" value="1"/>
</dbReference>
<evidence type="ECO:0000256" key="4">
    <source>
        <dbReference type="ARBA" id="ARBA00022801"/>
    </source>
</evidence>
<dbReference type="PRINTS" id="PR00756">
    <property type="entry name" value="ALADIPTASE"/>
</dbReference>
<comment type="similarity">
    <text evidence="1 7">Belongs to the peptidase M1 family.</text>
</comment>
<keyword evidence="7" id="KW-1133">Transmembrane helix</keyword>
<dbReference type="Gene3D" id="1.10.390.10">
    <property type="entry name" value="Neutral Protease Domain 2"/>
    <property type="match status" value="1"/>
</dbReference>
<dbReference type="InterPro" id="IPR027268">
    <property type="entry name" value="Peptidase_M4/M1_CTD_sf"/>
</dbReference>
<dbReference type="InterPro" id="IPR034016">
    <property type="entry name" value="M1_APN-typ"/>
</dbReference>
<dbReference type="CDD" id="cd09601">
    <property type="entry name" value="M1_APN-Q_like"/>
    <property type="match status" value="1"/>
</dbReference>
<keyword evidence="5 7" id="KW-0862">Zinc</keyword>
<evidence type="ECO:0000256" key="5">
    <source>
        <dbReference type="ARBA" id="ARBA00022833"/>
    </source>
</evidence>
<evidence type="ECO:0000256" key="7">
    <source>
        <dbReference type="RuleBase" id="RU364040"/>
    </source>
</evidence>
<dbReference type="InterPro" id="IPR045357">
    <property type="entry name" value="Aminopeptidase_N-like_N"/>
</dbReference>
<evidence type="ECO:0000259" key="8">
    <source>
        <dbReference type="Pfam" id="PF01433"/>
    </source>
</evidence>
<dbReference type="SUPFAM" id="SSF55486">
    <property type="entry name" value="Metalloproteases ('zincins'), catalytic domain"/>
    <property type="match status" value="1"/>
</dbReference>
<evidence type="ECO:0000256" key="1">
    <source>
        <dbReference type="ARBA" id="ARBA00010136"/>
    </source>
</evidence>
<proteinExistence type="inferred from homology"/>
<name>A0ABM0MDB0_SACKO</name>